<dbReference type="EMBL" id="JBAHYK010004466">
    <property type="protein sequence ID" value="KAL0562802.1"/>
    <property type="molecule type" value="Genomic_DNA"/>
</dbReference>
<gene>
    <name evidence="1" type="ORF">V5O48_019276</name>
</gene>
<comment type="caution">
    <text evidence="1">The sequence shown here is derived from an EMBL/GenBank/DDBJ whole genome shotgun (WGS) entry which is preliminary data.</text>
</comment>
<name>A0ABR3EIU3_9AGAR</name>
<evidence type="ECO:0000313" key="2">
    <source>
        <dbReference type="Proteomes" id="UP001465976"/>
    </source>
</evidence>
<reference evidence="1 2" key="1">
    <citation type="submission" date="2024-02" db="EMBL/GenBank/DDBJ databases">
        <title>A draft genome for the cacao thread blight pathogen Marasmius crinis-equi.</title>
        <authorList>
            <person name="Cohen S.P."/>
            <person name="Baruah I.K."/>
            <person name="Amoako-Attah I."/>
            <person name="Bukari Y."/>
            <person name="Meinhardt L.W."/>
            <person name="Bailey B.A."/>
        </authorList>
    </citation>
    <scope>NUCLEOTIDE SEQUENCE [LARGE SCALE GENOMIC DNA]</scope>
    <source>
        <strain evidence="1 2">GH-76</strain>
    </source>
</reference>
<accession>A0ABR3EIU3</accession>
<evidence type="ECO:0000313" key="1">
    <source>
        <dbReference type="EMBL" id="KAL0562802.1"/>
    </source>
</evidence>
<keyword evidence="2" id="KW-1185">Reference proteome</keyword>
<sequence length="203" mass="22996">MGSSFRMPDPTPFARPQLEAAVRAPCLEEISLDYFLPLLDIGLYPLPELLCFECFTGILKYEDLKLLVTTCPRLRALSITVDTSSFRDAPDLPLLLPHLEDLMFQYDGSKSFFFLDHITTPSLAELVLPKECPTDERFLNFLDRSGCSLQIWEANMPLAYDGSDDHVRWSGVFKRMPQLQTLRVRLAATSTWEGVNALDVLCS</sequence>
<protein>
    <recommendedName>
        <fullName evidence="3">F-box domain-containing protein</fullName>
    </recommendedName>
</protein>
<proteinExistence type="predicted"/>
<organism evidence="1 2">
    <name type="scientific">Marasmius crinis-equi</name>
    <dbReference type="NCBI Taxonomy" id="585013"/>
    <lineage>
        <taxon>Eukaryota</taxon>
        <taxon>Fungi</taxon>
        <taxon>Dikarya</taxon>
        <taxon>Basidiomycota</taxon>
        <taxon>Agaricomycotina</taxon>
        <taxon>Agaricomycetes</taxon>
        <taxon>Agaricomycetidae</taxon>
        <taxon>Agaricales</taxon>
        <taxon>Marasmiineae</taxon>
        <taxon>Marasmiaceae</taxon>
        <taxon>Marasmius</taxon>
    </lineage>
</organism>
<evidence type="ECO:0008006" key="3">
    <source>
        <dbReference type="Google" id="ProtNLM"/>
    </source>
</evidence>
<feature type="non-terminal residue" evidence="1">
    <location>
        <position position="203"/>
    </location>
</feature>
<dbReference type="Proteomes" id="UP001465976">
    <property type="component" value="Unassembled WGS sequence"/>
</dbReference>